<evidence type="ECO:0000256" key="10">
    <source>
        <dbReference type="PIRNR" id="PIRNR001563"/>
    </source>
</evidence>
<comment type="caution">
    <text evidence="13">The sequence shown here is derived from an EMBL/GenBank/DDBJ whole genome shotgun (WGS) entry which is preliminary data.</text>
</comment>
<evidence type="ECO:0000256" key="3">
    <source>
        <dbReference type="ARBA" id="ARBA00022598"/>
    </source>
</evidence>
<dbReference type="Proteomes" id="UP000019249">
    <property type="component" value="Unassembled WGS sequence"/>
</dbReference>
<gene>
    <name evidence="13" type="ORF">MFLO_03875</name>
</gene>
<evidence type="ECO:0000256" key="9">
    <source>
        <dbReference type="ARBA" id="ARBA00047493"/>
    </source>
</evidence>
<dbReference type="PROSITE" id="PS01012">
    <property type="entry name" value="FOLYLPOLYGLU_SYNT_2"/>
    <property type="match status" value="1"/>
</dbReference>
<dbReference type="PANTHER" id="PTHR11136:SF0">
    <property type="entry name" value="DIHYDROFOLATE SYNTHETASE-RELATED"/>
    <property type="match status" value="1"/>
</dbReference>
<comment type="similarity">
    <text evidence="1 10">Belongs to the folylpolyglutamate synthase family.</text>
</comment>
<evidence type="ECO:0000256" key="4">
    <source>
        <dbReference type="ARBA" id="ARBA00022723"/>
    </source>
</evidence>
<dbReference type="PANTHER" id="PTHR11136">
    <property type="entry name" value="FOLYLPOLYGLUTAMATE SYNTHASE-RELATED"/>
    <property type="match status" value="1"/>
</dbReference>
<dbReference type="PIRSF" id="PIRSF001563">
    <property type="entry name" value="Folylpolyglu_synth"/>
    <property type="match status" value="1"/>
</dbReference>
<feature type="domain" description="Mur ligase C-terminal" evidence="11">
    <location>
        <begin position="298"/>
        <end position="398"/>
    </location>
</feature>
<evidence type="ECO:0000313" key="13">
    <source>
        <dbReference type="EMBL" id="EUJ33249.1"/>
    </source>
</evidence>
<name>A0ABN0RH61_9LIST</name>
<dbReference type="SUPFAM" id="SSF53244">
    <property type="entry name" value="MurD-like peptide ligases, peptide-binding domain"/>
    <property type="match status" value="1"/>
</dbReference>
<dbReference type="InterPro" id="IPR004101">
    <property type="entry name" value="Mur_ligase_C"/>
</dbReference>
<evidence type="ECO:0000256" key="8">
    <source>
        <dbReference type="ARBA" id="ARBA00030592"/>
    </source>
</evidence>
<evidence type="ECO:0000313" key="14">
    <source>
        <dbReference type="Proteomes" id="UP000019249"/>
    </source>
</evidence>
<organism evidence="13 14">
    <name type="scientific">Listeria floridensis FSL S10-1187</name>
    <dbReference type="NCBI Taxonomy" id="1265817"/>
    <lineage>
        <taxon>Bacteria</taxon>
        <taxon>Bacillati</taxon>
        <taxon>Bacillota</taxon>
        <taxon>Bacilli</taxon>
        <taxon>Bacillales</taxon>
        <taxon>Listeriaceae</taxon>
        <taxon>Listeria</taxon>
    </lineage>
</organism>
<comment type="catalytic activity">
    <reaction evidence="9">
        <text>(6S)-5,6,7,8-tetrahydrofolyl-(gamma-L-Glu)(n) + L-glutamate + ATP = (6S)-5,6,7,8-tetrahydrofolyl-(gamma-L-Glu)(n+1) + ADP + phosphate + H(+)</text>
        <dbReference type="Rhea" id="RHEA:10580"/>
        <dbReference type="Rhea" id="RHEA-COMP:14738"/>
        <dbReference type="Rhea" id="RHEA-COMP:14740"/>
        <dbReference type="ChEBI" id="CHEBI:15378"/>
        <dbReference type="ChEBI" id="CHEBI:29985"/>
        <dbReference type="ChEBI" id="CHEBI:30616"/>
        <dbReference type="ChEBI" id="CHEBI:43474"/>
        <dbReference type="ChEBI" id="CHEBI:141005"/>
        <dbReference type="ChEBI" id="CHEBI:456216"/>
        <dbReference type="EC" id="6.3.2.17"/>
    </reaction>
</comment>
<protein>
    <recommendedName>
        <fullName evidence="2">tetrahydrofolate synthase</fullName>
        <ecNumber evidence="2">6.3.2.17</ecNumber>
    </recommendedName>
    <alternativeName>
        <fullName evidence="8">Tetrahydrofolylpolyglutamate synthase</fullName>
    </alternativeName>
</protein>
<evidence type="ECO:0000256" key="5">
    <source>
        <dbReference type="ARBA" id="ARBA00022741"/>
    </source>
</evidence>
<proteinExistence type="inferred from homology"/>
<dbReference type="EMBL" id="AODF01000006">
    <property type="protein sequence ID" value="EUJ33249.1"/>
    <property type="molecule type" value="Genomic_DNA"/>
</dbReference>
<dbReference type="PROSITE" id="PS01011">
    <property type="entry name" value="FOLYLPOLYGLU_SYNT_1"/>
    <property type="match status" value="1"/>
</dbReference>
<dbReference type="Pfam" id="PF08245">
    <property type="entry name" value="Mur_ligase_M"/>
    <property type="match status" value="1"/>
</dbReference>
<dbReference type="Gene3D" id="3.90.190.20">
    <property type="entry name" value="Mur ligase, C-terminal domain"/>
    <property type="match status" value="1"/>
</dbReference>
<keyword evidence="7" id="KW-0460">Magnesium</keyword>
<dbReference type="InterPro" id="IPR001645">
    <property type="entry name" value="Folylpolyglutamate_synth"/>
</dbReference>
<dbReference type="Pfam" id="PF02875">
    <property type="entry name" value="Mur_ligase_C"/>
    <property type="match status" value="1"/>
</dbReference>
<evidence type="ECO:0000256" key="1">
    <source>
        <dbReference type="ARBA" id="ARBA00008276"/>
    </source>
</evidence>
<dbReference type="RefSeq" id="WP_036096412.1">
    <property type="nucleotide sequence ID" value="NZ_AODF01000006.1"/>
</dbReference>
<dbReference type="EC" id="6.3.2.17" evidence="2"/>
<keyword evidence="5 10" id="KW-0547">Nucleotide-binding</keyword>
<dbReference type="InterPro" id="IPR036615">
    <property type="entry name" value="Mur_ligase_C_dom_sf"/>
</dbReference>
<dbReference type="NCBIfam" id="TIGR01499">
    <property type="entry name" value="folC"/>
    <property type="match status" value="1"/>
</dbReference>
<accession>A0ABN0RH61</accession>
<evidence type="ECO:0000259" key="11">
    <source>
        <dbReference type="Pfam" id="PF02875"/>
    </source>
</evidence>
<sequence length="429" mass="48163">MKFKTYDEALNWIHGTLRLGIKPGLKRMELMLEKLNHPEKQNQFIHIAGTNGKGSTLTFLSKVLEKEGYRVGTFTSPFIETFNERIAINGVPISDTDIVNLANRIAPITEEIAASEWGPPSEFEIITAMMFLYFAEYDTIDFGVIEVGLGGRLDSTNVLIPILSIITTIGLDHMEFLGNSIEEIAAEKGGIIKPRVPVVAGVTQQTVIATLKEIAAKQGAGFYLFHQDFTVEKVDNQLMNYRDKKHEIVEIALGLRGDHQMQNAAVAIFALEYLAAEGYIHLSESGLRKGLQDAFWPGRLEKIGSRPAFILDGAHNPEGIRALIEALKQNQTEQVTLLFSALEDKKYREMIEVILKDVPNIDFHLTTFDFPRAMTHEQVDQIASDYAVTAEHQWTDFLDQKYAEHAGGPIYITGSLYFISEVRKYLINK</sequence>
<dbReference type="SUPFAM" id="SSF53623">
    <property type="entry name" value="MurD-like peptide ligases, catalytic domain"/>
    <property type="match status" value="1"/>
</dbReference>
<keyword evidence="3 10" id="KW-0436">Ligase</keyword>
<evidence type="ECO:0000256" key="6">
    <source>
        <dbReference type="ARBA" id="ARBA00022840"/>
    </source>
</evidence>
<dbReference type="Gene3D" id="3.40.1190.10">
    <property type="entry name" value="Mur-like, catalytic domain"/>
    <property type="match status" value="1"/>
</dbReference>
<evidence type="ECO:0000256" key="7">
    <source>
        <dbReference type="ARBA" id="ARBA00022842"/>
    </source>
</evidence>
<evidence type="ECO:0000259" key="12">
    <source>
        <dbReference type="Pfam" id="PF08245"/>
    </source>
</evidence>
<reference evidence="13 14" key="1">
    <citation type="journal article" date="2014" name="Int. J. Syst. Evol. Microbiol.">
        <title>Listeria floridensis sp. nov., Listeria aquatica sp. nov., Listeria cornellensis sp. nov., Listeria riparia sp. nov. and Listeria grandensis sp. nov., from agricultural and natural environments.</title>
        <authorList>
            <person name="den Bakker H.C."/>
            <person name="Warchocki S."/>
            <person name="Wright E.M."/>
            <person name="Allred A.F."/>
            <person name="Ahlstrom C."/>
            <person name="Manuel C.S."/>
            <person name="Stasiewicz M.J."/>
            <person name="Burrell A."/>
            <person name="Roof S."/>
            <person name="Strawn L."/>
            <person name="Fortes E.D."/>
            <person name="Nightingale K.K."/>
            <person name="Kephart D."/>
            <person name="Wiedmann M."/>
        </authorList>
    </citation>
    <scope>NUCLEOTIDE SEQUENCE [LARGE SCALE GENOMIC DNA]</scope>
    <source>
        <strain evidence="13 14">FSL S10-1187</strain>
    </source>
</reference>
<dbReference type="InterPro" id="IPR013221">
    <property type="entry name" value="Mur_ligase_cen"/>
</dbReference>
<keyword evidence="6 10" id="KW-0067">ATP-binding</keyword>
<evidence type="ECO:0000256" key="2">
    <source>
        <dbReference type="ARBA" id="ARBA00013025"/>
    </source>
</evidence>
<dbReference type="InterPro" id="IPR036565">
    <property type="entry name" value="Mur-like_cat_sf"/>
</dbReference>
<keyword evidence="14" id="KW-1185">Reference proteome</keyword>
<keyword evidence="4" id="KW-0479">Metal-binding</keyword>
<feature type="domain" description="Mur ligase central" evidence="12">
    <location>
        <begin position="47"/>
        <end position="270"/>
    </location>
</feature>
<dbReference type="InterPro" id="IPR018109">
    <property type="entry name" value="Folylpolyglutamate_synth_CS"/>
</dbReference>